<organism evidence="1 2">
    <name type="scientific">Hymenobacter edaphi</name>
    <dbReference type="NCBI Taxonomy" id="2211146"/>
    <lineage>
        <taxon>Bacteria</taxon>
        <taxon>Pseudomonadati</taxon>
        <taxon>Bacteroidota</taxon>
        <taxon>Cytophagia</taxon>
        <taxon>Cytophagales</taxon>
        <taxon>Hymenobacteraceae</taxon>
        <taxon>Hymenobacter</taxon>
    </lineage>
</organism>
<gene>
    <name evidence="1" type="ORF">DLM85_05565</name>
</gene>
<dbReference type="AlphaFoldDB" id="A0A328BSR3"/>
<proteinExistence type="predicted"/>
<dbReference type="OrthoDB" id="885787at2"/>
<evidence type="ECO:0000313" key="2">
    <source>
        <dbReference type="Proteomes" id="UP000248553"/>
    </source>
</evidence>
<keyword evidence="2" id="KW-1185">Reference proteome</keyword>
<evidence type="ECO:0000313" key="1">
    <source>
        <dbReference type="EMBL" id="RAK70312.1"/>
    </source>
</evidence>
<dbReference type="EMBL" id="QHKM01000001">
    <property type="protein sequence ID" value="RAK70312.1"/>
    <property type="molecule type" value="Genomic_DNA"/>
</dbReference>
<dbReference type="Proteomes" id="UP000248553">
    <property type="component" value="Unassembled WGS sequence"/>
</dbReference>
<dbReference type="RefSeq" id="WP_111477047.1">
    <property type="nucleotide sequence ID" value="NZ_QHKM01000001.1"/>
</dbReference>
<accession>A0A328BSR3</accession>
<name>A0A328BSR3_9BACT</name>
<protein>
    <submittedName>
        <fullName evidence="1">Uncharacterized protein</fullName>
    </submittedName>
</protein>
<comment type="caution">
    <text evidence="1">The sequence shown here is derived from an EMBL/GenBank/DDBJ whole genome shotgun (WGS) entry which is preliminary data.</text>
</comment>
<reference evidence="2" key="1">
    <citation type="submission" date="2018-05" db="EMBL/GenBank/DDBJ databases">
        <authorList>
            <person name="Nie L."/>
        </authorList>
    </citation>
    <scope>NUCLEOTIDE SEQUENCE [LARGE SCALE GENOMIC DNA]</scope>
    <source>
        <strain evidence="2">NL</strain>
    </source>
</reference>
<sequence length="113" mass="12091">MPEPKEGASQSQLLLIVDATLRLPGLGTLLRAPRYEAALRRFPLHSSLEVELRLPAGPRLVPATVEELQRPADAPGAAATADYVLLLDADSVGELPAGTEVWLPAVWAEIYGL</sequence>